<accession>A0A0H3GJG2</accession>
<dbReference type="RefSeq" id="YP_005225567.1">
    <property type="nucleotide sequence ID" value="NC_016845.1"/>
</dbReference>
<dbReference type="KEGG" id="kpm:KPHS_12670"/>
<dbReference type="EMBL" id="CP003200">
    <property type="protein sequence ID" value="AEW59965.1"/>
    <property type="molecule type" value="Genomic_DNA"/>
</dbReference>
<dbReference type="PATRIC" id="fig|1125630.4.peg.1230"/>
<keyword evidence="2" id="KW-1185">Reference proteome</keyword>
<organism evidence="1 2">
    <name type="scientific">Klebsiella pneumoniae subsp. pneumoniae (strain HS11286)</name>
    <dbReference type="NCBI Taxonomy" id="1125630"/>
    <lineage>
        <taxon>Bacteria</taxon>
        <taxon>Pseudomonadati</taxon>
        <taxon>Pseudomonadota</taxon>
        <taxon>Gammaproteobacteria</taxon>
        <taxon>Enterobacterales</taxon>
        <taxon>Enterobacteriaceae</taxon>
        <taxon>Klebsiella/Raoultella group</taxon>
        <taxon>Klebsiella</taxon>
        <taxon>Klebsiella pneumoniae complex</taxon>
    </lineage>
</organism>
<dbReference type="AlphaFoldDB" id="A0A0H3GJG2"/>
<evidence type="ECO:0000313" key="1">
    <source>
        <dbReference type="EMBL" id="AEW59965.1"/>
    </source>
</evidence>
<proteinExistence type="predicted"/>
<evidence type="ECO:0000313" key="2">
    <source>
        <dbReference type="Proteomes" id="UP000007841"/>
    </source>
</evidence>
<dbReference type="Proteomes" id="UP000007841">
    <property type="component" value="Chromosome"/>
</dbReference>
<gene>
    <name evidence="1" type="ordered locus">KPHS_12670</name>
</gene>
<protein>
    <submittedName>
        <fullName evidence="1">Uncharacterized protein</fullName>
    </submittedName>
</protein>
<name>A0A0H3GJG2_KLEPH</name>
<dbReference type="HOGENOM" id="CLU_3217567_0_0_6"/>
<dbReference type="STRING" id="1125630.KPHS_12670"/>
<reference evidence="1 2" key="1">
    <citation type="journal article" date="2012" name="J. Bacteriol.">
        <title>Complete genome sequence of Klebsiella pneumoniae subsp. pneumoniae HS11286, a multidrug-resistant strain isolated from human sputum.</title>
        <authorList>
            <person name="Liu P."/>
            <person name="Li P."/>
            <person name="Jiang X."/>
            <person name="Bi D."/>
            <person name="Xie Y."/>
            <person name="Tai C."/>
            <person name="Deng Z."/>
            <person name="Rajakumar K."/>
            <person name="Ou H.Y."/>
        </authorList>
    </citation>
    <scope>NUCLEOTIDE SEQUENCE [LARGE SCALE GENOMIC DNA]</scope>
    <source>
        <strain evidence="1 2">HS11286</strain>
    </source>
</reference>
<dbReference type="RefSeq" id="WP_014342910.1">
    <property type="nucleotide sequence ID" value="NC_016845.1"/>
</dbReference>
<sequence>MVPTSKLMKMEMLLLALKGRLIVIKMKRNQPGKNYQPMKSQPFPVTQVTIS</sequence>
<dbReference type="GeneID" id="11846268"/>